<sequence>MVLKVDNEPSEESKPILESSAASEIDETDLKMQEAYKNITSSMKADPLTIEKPAVALDLFSTAVKIQNVPLAKQCIEILNNHLNRRNVLLILDRLSKCEMPNPDPYDVEPSAPPIVEDDNQRTEDWVQDLIDNLRNNCLLEIDKNADHVLKQKEMLDLSYGDMLSITTRDTLLVSSEVLVYSAIMRWCIEECRRRTLQTQKINLKAVLRDLVYAPRYGLMSKKEFLCRTIDGVKGPDRSGILDENETERILEYIKRRGKNRPSKELPFKGSVPRKVGHEKPWIFHSGSQQGQRLQRQVYLRQVHHQLPHLLDCGLRLNFLKIIYFIKEQEHHKPPRIFQKS</sequence>
<evidence type="ECO:0000313" key="4">
    <source>
        <dbReference type="Proteomes" id="UP001162162"/>
    </source>
</evidence>
<evidence type="ECO:0000259" key="2">
    <source>
        <dbReference type="Pfam" id="PF07707"/>
    </source>
</evidence>
<dbReference type="GO" id="GO:0005829">
    <property type="term" value="C:cytosol"/>
    <property type="evidence" value="ECO:0007669"/>
    <property type="project" value="TreeGrafter"/>
</dbReference>
<dbReference type="AlphaFoldDB" id="A0AAV8Z235"/>
<accession>A0AAV8Z235</accession>
<comment type="caution">
    <text evidence="3">The sequence shown here is derived from an EMBL/GenBank/DDBJ whole genome shotgun (WGS) entry which is preliminary data.</text>
</comment>
<dbReference type="Gene3D" id="1.25.40.420">
    <property type="match status" value="1"/>
</dbReference>
<dbReference type="PANTHER" id="PTHR45774:SF4">
    <property type="entry name" value="AXUNDEAD, ISOFORM F"/>
    <property type="match status" value="1"/>
</dbReference>
<feature type="region of interest" description="Disordered" evidence="1">
    <location>
        <begin position="1"/>
        <end position="22"/>
    </location>
</feature>
<dbReference type="EMBL" id="JAPWTK010000019">
    <property type="protein sequence ID" value="KAJ8958108.1"/>
    <property type="molecule type" value="Genomic_DNA"/>
</dbReference>
<keyword evidence="4" id="KW-1185">Reference proteome</keyword>
<gene>
    <name evidence="3" type="ORF">NQ318_006037</name>
</gene>
<proteinExistence type="predicted"/>
<evidence type="ECO:0000256" key="1">
    <source>
        <dbReference type="SAM" id="MobiDB-lite"/>
    </source>
</evidence>
<feature type="compositionally biased region" description="Basic and acidic residues" evidence="1">
    <location>
        <begin position="1"/>
        <end position="15"/>
    </location>
</feature>
<name>A0AAV8Z235_9CUCU</name>
<reference evidence="3" key="1">
    <citation type="journal article" date="2023" name="Insect Mol. Biol.">
        <title>Genome sequencing provides insights into the evolution of gene families encoding plant cell wall-degrading enzymes in longhorned beetles.</title>
        <authorList>
            <person name="Shin N.R."/>
            <person name="Okamura Y."/>
            <person name="Kirsch R."/>
            <person name="Pauchet Y."/>
        </authorList>
    </citation>
    <scope>NUCLEOTIDE SEQUENCE</scope>
    <source>
        <strain evidence="3">AMC_N1</strain>
    </source>
</reference>
<organism evidence="3 4">
    <name type="scientific">Aromia moschata</name>
    <dbReference type="NCBI Taxonomy" id="1265417"/>
    <lineage>
        <taxon>Eukaryota</taxon>
        <taxon>Metazoa</taxon>
        <taxon>Ecdysozoa</taxon>
        <taxon>Arthropoda</taxon>
        <taxon>Hexapoda</taxon>
        <taxon>Insecta</taxon>
        <taxon>Pterygota</taxon>
        <taxon>Neoptera</taxon>
        <taxon>Endopterygota</taxon>
        <taxon>Coleoptera</taxon>
        <taxon>Polyphaga</taxon>
        <taxon>Cucujiformia</taxon>
        <taxon>Chrysomeloidea</taxon>
        <taxon>Cerambycidae</taxon>
        <taxon>Cerambycinae</taxon>
        <taxon>Callichromatini</taxon>
        <taxon>Aromia</taxon>
    </lineage>
</organism>
<dbReference type="Pfam" id="PF07707">
    <property type="entry name" value="BACK"/>
    <property type="match status" value="1"/>
</dbReference>
<protein>
    <recommendedName>
        <fullName evidence="2">BACK domain-containing protein</fullName>
    </recommendedName>
</protein>
<dbReference type="InterPro" id="IPR011705">
    <property type="entry name" value="BACK"/>
</dbReference>
<feature type="domain" description="BACK" evidence="2">
    <location>
        <begin position="132"/>
        <end position="201"/>
    </location>
</feature>
<evidence type="ECO:0000313" key="3">
    <source>
        <dbReference type="EMBL" id="KAJ8958108.1"/>
    </source>
</evidence>
<dbReference type="Proteomes" id="UP001162162">
    <property type="component" value="Unassembled WGS sequence"/>
</dbReference>
<dbReference type="PANTHER" id="PTHR45774">
    <property type="entry name" value="BTB/POZ DOMAIN-CONTAINING"/>
    <property type="match status" value="1"/>
</dbReference>
<dbReference type="GO" id="GO:0022008">
    <property type="term" value="P:neurogenesis"/>
    <property type="evidence" value="ECO:0007669"/>
    <property type="project" value="TreeGrafter"/>
</dbReference>